<dbReference type="InterPro" id="IPR002616">
    <property type="entry name" value="tRNA_ribo_trans-like"/>
</dbReference>
<keyword evidence="1 4" id="KW-0328">Glycosyltransferase</keyword>
<feature type="binding site" evidence="4">
    <location>
        <position position="236"/>
    </location>
    <ligand>
        <name>substrate</name>
    </ligand>
</feature>
<feature type="domain" description="tRNA-guanine(15) transglycosylase-like" evidence="5">
    <location>
        <begin position="15"/>
        <end position="388"/>
    </location>
</feature>
<keyword evidence="4" id="KW-0862">Zinc</keyword>
<name>A0ABP0ESZ4_9RICK</name>
<dbReference type="Gene3D" id="3.20.20.105">
    <property type="entry name" value="Queuine tRNA-ribosyltransferase-like"/>
    <property type="match status" value="1"/>
</dbReference>
<keyword evidence="7" id="KW-1185">Reference proteome</keyword>
<proteinExistence type="inferred from homology"/>
<dbReference type="NCBIfam" id="TIGR00449">
    <property type="entry name" value="tgt_general"/>
    <property type="match status" value="1"/>
</dbReference>
<feature type="binding site" evidence="4">
    <location>
        <begin position="92"/>
        <end position="96"/>
    </location>
    <ligand>
        <name>substrate</name>
    </ligand>
</feature>
<evidence type="ECO:0000256" key="1">
    <source>
        <dbReference type="ARBA" id="ARBA00022676"/>
    </source>
</evidence>
<dbReference type="EMBL" id="CAWVOK010000022">
    <property type="protein sequence ID" value="CAK8163070.1"/>
    <property type="molecule type" value="Genomic_DNA"/>
</dbReference>
<dbReference type="InterPro" id="IPR004803">
    <property type="entry name" value="TGT"/>
</dbReference>
<dbReference type="Pfam" id="PF01702">
    <property type="entry name" value="TGT"/>
    <property type="match status" value="1"/>
</dbReference>
<evidence type="ECO:0000256" key="3">
    <source>
        <dbReference type="ARBA" id="ARBA00022694"/>
    </source>
</evidence>
<feature type="binding site" evidence="4">
    <location>
        <position position="331"/>
    </location>
    <ligand>
        <name>Zn(2+)</name>
        <dbReference type="ChEBI" id="CHEBI:29105"/>
    </ligand>
</feature>
<comment type="subunit">
    <text evidence="4">Homodimer. Within each dimer, one monomer is responsible for RNA recognition and catalysis, while the other monomer binds to the replacement base PreQ1.</text>
</comment>
<dbReference type="PANTHER" id="PTHR46499:SF1">
    <property type="entry name" value="QUEUINE TRNA-RIBOSYLTRANSFERASE"/>
    <property type="match status" value="1"/>
</dbReference>
<organism evidence="6 7">
    <name type="scientific">Candidatus Xenohaliotis californiensis</name>
    <dbReference type="NCBI Taxonomy" id="84677"/>
    <lineage>
        <taxon>Bacteria</taxon>
        <taxon>Pseudomonadati</taxon>
        <taxon>Pseudomonadota</taxon>
        <taxon>Alphaproteobacteria</taxon>
        <taxon>Rickettsiales</taxon>
        <taxon>Anaplasmataceae</taxon>
        <taxon>Candidatus Xenohaliotis</taxon>
    </lineage>
</organism>
<feature type="binding site" evidence="4">
    <location>
        <position position="164"/>
    </location>
    <ligand>
        <name>substrate</name>
    </ligand>
</feature>
<keyword evidence="4" id="KW-0671">Queuosine biosynthesis</keyword>
<dbReference type="HAMAP" id="MF_00168">
    <property type="entry name" value="Q_tRNA_Tgt"/>
    <property type="match status" value="1"/>
</dbReference>
<comment type="function">
    <text evidence="4">Catalyzes the base-exchange of a guanine (G) residue with the queuine precursor 7-aminomethyl-7-deazaguanine (PreQ1) at position 34 (anticodon wobble position) in tRNAs with GU(N) anticodons (tRNA-Asp, -Asn, -His and -Tyr). Catalysis occurs through a double-displacement mechanism. The nucleophile active site attacks the C1' of nucleotide 34 to detach the guanine base from the RNA, forming a covalent enzyme-RNA intermediate. The proton acceptor active site deprotonates the incoming PreQ1, allowing a nucleophilic attack on the C1' of the ribose to form the product. After dissociation, two additional enzymatic reactions on the tRNA convert PreQ1 to queuine (Q), resulting in the hypermodified nucleoside queuosine (7-(((4,5-cis-dihydroxy-2-cyclopenten-1-yl)amino)methyl)-7-deazaguanosine).</text>
</comment>
<accession>A0ABP0ESZ4</accession>
<reference evidence="6 7" key="1">
    <citation type="submission" date="2024-01" db="EMBL/GenBank/DDBJ databases">
        <authorList>
            <person name="Kunselman E."/>
        </authorList>
    </citation>
    <scope>NUCLEOTIDE SEQUENCE [LARGE SCALE GENOMIC DNA]</scope>
    <source>
        <strain evidence="6">2 abalone samples</strain>
    </source>
</reference>
<gene>
    <name evidence="4 6" type="primary">tgt</name>
    <name evidence="6" type="ORF">CAXC1_20015</name>
</gene>
<comment type="catalytic activity">
    <reaction evidence="4">
        <text>7-aminomethyl-7-carbaguanine + guanosine(34) in tRNA = 7-aminomethyl-7-carbaguanosine(34) in tRNA + guanine</text>
        <dbReference type="Rhea" id="RHEA:24104"/>
        <dbReference type="Rhea" id="RHEA-COMP:10341"/>
        <dbReference type="Rhea" id="RHEA-COMP:10342"/>
        <dbReference type="ChEBI" id="CHEBI:16235"/>
        <dbReference type="ChEBI" id="CHEBI:58703"/>
        <dbReference type="ChEBI" id="CHEBI:74269"/>
        <dbReference type="ChEBI" id="CHEBI:82833"/>
        <dbReference type="EC" id="2.4.2.29"/>
    </reaction>
</comment>
<feature type="binding site" evidence="4">
    <location>
        <position position="329"/>
    </location>
    <ligand>
        <name>Zn(2+)</name>
        <dbReference type="ChEBI" id="CHEBI:29105"/>
    </ligand>
</feature>
<dbReference type="NCBIfam" id="TIGR00430">
    <property type="entry name" value="Q_tRNA_tgt"/>
    <property type="match status" value="1"/>
</dbReference>
<dbReference type="InterPro" id="IPR036511">
    <property type="entry name" value="TGT-like_sf"/>
</dbReference>
<keyword evidence="3 4" id="KW-0819">tRNA processing</keyword>
<feature type="active site" description="Nucleophile" evidence="4">
    <location>
        <position position="285"/>
    </location>
</feature>
<sequence>MFSFDVQHLSSFCYARVAKLNTPHGSLDTPAFIFCATKGAVKSLDAKQLNECNTQIILSNTYHLLLRPGIDLIYKMGGIHKFMGWSKPMLTDSGGFQIFSLGYGSVSSEIKGKKNMPKNKSLLHLNENGASFRSYIDGTLHSLTPEISIQAQYKIGADIILVLDECTPYNVDKCYTENSMHMSHRWALRSLNEFQQINNKQQVLYGIVQGGVYKDLREISCAFINDNDFFGCAIGGSLGSTKKQMYDIVCLTTKQICRDYPIHLLGIGGLSDVLFGVCCGVDTFDCVHPTRLARHGGALVKPIRNNGRENINLLNNEFKMDERPIESDCGCPTCLSVSRAYIHYLIKAKEFTVYSLLTQHNVYFMNKFMSLIRSAIKHDTLHNFAEEWGLHNELVDILK</sequence>
<comment type="caution">
    <text evidence="6">The sequence shown here is derived from an EMBL/GenBank/DDBJ whole genome shotgun (WGS) entry which is preliminary data.</text>
</comment>
<dbReference type="InterPro" id="IPR050076">
    <property type="entry name" value="ArchSynthase1/Queuine_TRR"/>
</dbReference>
<dbReference type="Proteomes" id="UP001314181">
    <property type="component" value="Unassembled WGS sequence"/>
</dbReference>
<comment type="pathway">
    <text evidence="4">tRNA modification; tRNA-queuosine biosynthesis.</text>
</comment>
<comment type="cofactor">
    <cofactor evidence="4">
        <name>Zn(2+)</name>
        <dbReference type="ChEBI" id="CHEBI:29105"/>
    </cofactor>
    <text evidence="4">Binds 1 zinc ion per subunit.</text>
</comment>
<keyword evidence="2 4" id="KW-0808">Transferase</keyword>
<comment type="similarity">
    <text evidence="4">Belongs to the queuine tRNA-ribosyltransferase family.</text>
</comment>
<feature type="region of interest" description="RNA binding" evidence="4">
    <location>
        <begin position="266"/>
        <end position="272"/>
    </location>
</feature>
<dbReference type="EC" id="2.4.2.29" evidence="4"/>
<feature type="binding site" evidence="4">
    <location>
        <position position="334"/>
    </location>
    <ligand>
        <name>Zn(2+)</name>
        <dbReference type="ChEBI" id="CHEBI:29105"/>
    </ligand>
</feature>
<evidence type="ECO:0000259" key="5">
    <source>
        <dbReference type="Pfam" id="PF01702"/>
    </source>
</evidence>
<feature type="binding site" evidence="4">
    <location>
        <position position="209"/>
    </location>
    <ligand>
        <name>substrate</name>
    </ligand>
</feature>
<protein>
    <recommendedName>
        <fullName evidence="4">Queuine tRNA-ribosyltransferase</fullName>
        <ecNumber evidence="4">2.4.2.29</ecNumber>
    </recommendedName>
    <alternativeName>
        <fullName evidence="4">Guanine insertion enzyme</fullName>
    </alternativeName>
    <alternativeName>
        <fullName evidence="4">tRNA-guanine transglycosylase</fullName>
    </alternativeName>
</protein>
<feature type="region of interest" description="RNA binding; important for wobble base 34 recognition" evidence="4">
    <location>
        <begin position="290"/>
        <end position="294"/>
    </location>
</feature>
<evidence type="ECO:0000256" key="2">
    <source>
        <dbReference type="ARBA" id="ARBA00022679"/>
    </source>
</evidence>
<dbReference type="PANTHER" id="PTHR46499">
    <property type="entry name" value="QUEUINE TRNA-RIBOSYLTRANSFERASE"/>
    <property type="match status" value="1"/>
</dbReference>
<dbReference type="GO" id="GO:0016757">
    <property type="term" value="F:glycosyltransferase activity"/>
    <property type="evidence" value="ECO:0007669"/>
    <property type="project" value="UniProtKB-KW"/>
</dbReference>
<feature type="active site" description="Proton acceptor" evidence="4">
    <location>
        <position position="92"/>
    </location>
</feature>
<evidence type="ECO:0000313" key="6">
    <source>
        <dbReference type="EMBL" id="CAK8163070.1"/>
    </source>
</evidence>
<keyword evidence="4" id="KW-0479">Metal-binding</keyword>
<evidence type="ECO:0000313" key="7">
    <source>
        <dbReference type="Proteomes" id="UP001314181"/>
    </source>
</evidence>
<evidence type="ECO:0000256" key="4">
    <source>
        <dbReference type="HAMAP-Rule" id="MF_00168"/>
    </source>
</evidence>
<dbReference type="SUPFAM" id="SSF51713">
    <property type="entry name" value="tRNA-guanine transglycosylase"/>
    <property type="match status" value="1"/>
</dbReference>
<feature type="binding site" evidence="4">
    <location>
        <position position="360"/>
    </location>
    <ligand>
        <name>Zn(2+)</name>
        <dbReference type="ChEBI" id="CHEBI:29105"/>
    </ligand>
</feature>